<dbReference type="GO" id="GO:0055085">
    <property type="term" value="P:transmembrane transport"/>
    <property type="evidence" value="ECO:0007669"/>
    <property type="project" value="InterPro"/>
</dbReference>
<evidence type="ECO:0000313" key="10">
    <source>
        <dbReference type="Proteomes" id="UP001071230"/>
    </source>
</evidence>
<dbReference type="GO" id="GO:0031460">
    <property type="term" value="P:glycine betaine transport"/>
    <property type="evidence" value="ECO:0007669"/>
    <property type="project" value="TreeGrafter"/>
</dbReference>
<name>A0A8S0W7D7_9FIRM</name>
<keyword evidence="4 6" id="KW-1133">Transmembrane helix</keyword>
<gene>
    <name evidence="8" type="ORF">DEACI_1282</name>
    <name evidence="9" type="ORF">DEACI_3894</name>
</gene>
<dbReference type="Proteomes" id="UP001071230">
    <property type="component" value="Unassembled WGS sequence"/>
</dbReference>
<dbReference type="PANTHER" id="PTHR30177">
    <property type="entry name" value="GLYCINE BETAINE/L-PROLINE TRANSPORT SYSTEM PERMEASE PROTEIN PROW"/>
    <property type="match status" value="1"/>
</dbReference>
<keyword evidence="10" id="KW-1185">Reference proteome</keyword>
<dbReference type="RefSeq" id="WP_240984277.1">
    <property type="nucleotide sequence ID" value="NZ_CDGJ01000132.1"/>
</dbReference>
<dbReference type="InterPro" id="IPR000515">
    <property type="entry name" value="MetI-like"/>
</dbReference>
<dbReference type="SUPFAM" id="SSF161098">
    <property type="entry name" value="MetI-like"/>
    <property type="match status" value="1"/>
</dbReference>
<dbReference type="FunFam" id="1.10.3720.10:FF:000001">
    <property type="entry name" value="Glycine betaine ABC transporter, permease"/>
    <property type="match status" value="1"/>
</dbReference>
<keyword evidence="3 6" id="KW-0812">Transmembrane</keyword>
<dbReference type="InterPro" id="IPR051204">
    <property type="entry name" value="ABC_transp_perm/SBD"/>
</dbReference>
<evidence type="ECO:0000259" key="7">
    <source>
        <dbReference type="PROSITE" id="PS50928"/>
    </source>
</evidence>
<dbReference type="KEGG" id="aacx:DEACI_1282"/>
<feature type="transmembrane region" description="Helical" evidence="6">
    <location>
        <begin position="182"/>
        <end position="201"/>
    </location>
</feature>
<comment type="subcellular location">
    <subcellularLocation>
        <location evidence="6">Cell membrane</location>
        <topology evidence="6">Multi-pass membrane protein</topology>
    </subcellularLocation>
    <subcellularLocation>
        <location evidence="1">Membrane</location>
        <topology evidence="1">Multi-pass membrane protein</topology>
    </subcellularLocation>
</comment>
<sequence>MLITETIRFFVLHHDQVLKATVQHLYLVAIPMVLCILIAVPLTILATRIQKLYPWLIGFSNAMQTIPSLALLALLIAIGSGIGLVPTVVALFLYALMPIIRNTFVGINGVSPEIKDAAMGMGVTNWQLLWMIELPLALKVIIAGIRSALVGTIGFATLGALIGAGGLGSLILRGLSMASNDIVLAGTLPAMLMAFLAEFLMSRLEILLTPRGLRTRKG</sequence>
<dbReference type="Proteomes" id="UP000836597">
    <property type="component" value="Chromosome"/>
</dbReference>
<protein>
    <submittedName>
        <fullName evidence="8">Binding-protein-dependent transport system inner membrane component</fullName>
    </submittedName>
    <submittedName>
        <fullName evidence="9">Carnitine transport permease protein OpuCB</fullName>
    </submittedName>
</protein>
<feature type="transmembrane region" description="Helical" evidence="6">
    <location>
        <begin position="25"/>
        <end position="47"/>
    </location>
</feature>
<evidence type="ECO:0000313" key="8">
    <source>
        <dbReference type="EMBL" id="CAA7600629.1"/>
    </source>
</evidence>
<dbReference type="Pfam" id="PF00528">
    <property type="entry name" value="BPD_transp_1"/>
    <property type="match status" value="1"/>
</dbReference>
<evidence type="ECO:0000256" key="5">
    <source>
        <dbReference type="ARBA" id="ARBA00023136"/>
    </source>
</evidence>
<comment type="similarity">
    <text evidence="6">Belongs to the binding-protein-dependent transport system permease family.</text>
</comment>
<dbReference type="PANTHER" id="PTHR30177:SF4">
    <property type="entry name" value="OSMOPROTECTANT IMPORT PERMEASE PROTEIN OSMW"/>
    <property type="match status" value="1"/>
</dbReference>
<dbReference type="EMBL" id="CDGJ01000132">
    <property type="protein sequence ID" value="CEJ09410.1"/>
    <property type="molecule type" value="Genomic_DNA"/>
</dbReference>
<proteinExistence type="inferred from homology"/>
<reference evidence="9" key="1">
    <citation type="submission" date="2014-11" db="EMBL/GenBank/DDBJ databases">
        <authorList>
            <person name="Hornung B.V."/>
        </authorList>
    </citation>
    <scope>NUCLEOTIDE SEQUENCE</scope>
    <source>
        <strain evidence="9">INE</strain>
    </source>
</reference>
<dbReference type="PROSITE" id="PS50928">
    <property type="entry name" value="ABC_TM1"/>
    <property type="match status" value="1"/>
</dbReference>
<keyword evidence="5 6" id="KW-0472">Membrane</keyword>
<keyword evidence="2 6" id="KW-0813">Transport</keyword>
<accession>A0A8S0W7D7</accession>
<organism evidence="8">
    <name type="scientific">Acididesulfobacillus acetoxydans</name>
    <dbReference type="NCBI Taxonomy" id="1561005"/>
    <lineage>
        <taxon>Bacteria</taxon>
        <taxon>Bacillati</taxon>
        <taxon>Bacillota</taxon>
        <taxon>Clostridia</taxon>
        <taxon>Eubacteriales</taxon>
        <taxon>Peptococcaceae</taxon>
        <taxon>Acididesulfobacillus</taxon>
    </lineage>
</organism>
<dbReference type="CDD" id="cd06261">
    <property type="entry name" value="TM_PBP2"/>
    <property type="match status" value="1"/>
</dbReference>
<dbReference type="AlphaFoldDB" id="A0A8S0W7D7"/>
<feature type="transmembrane region" description="Helical" evidence="6">
    <location>
        <begin position="148"/>
        <end position="170"/>
    </location>
</feature>
<evidence type="ECO:0000256" key="1">
    <source>
        <dbReference type="ARBA" id="ARBA00004141"/>
    </source>
</evidence>
<feature type="transmembrane region" description="Helical" evidence="6">
    <location>
        <begin position="68"/>
        <end position="97"/>
    </location>
</feature>
<dbReference type="EMBL" id="LR746496">
    <property type="protein sequence ID" value="CAA7600629.1"/>
    <property type="molecule type" value="Genomic_DNA"/>
</dbReference>
<dbReference type="InterPro" id="IPR035906">
    <property type="entry name" value="MetI-like_sf"/>
</dbReference>
<evidence type="ECO:0000256" key="2">
    <source>
        <dbReference type="ARBA" id="ARBA00022448"/>
    </source>
</evidence>
<evidence type="ECO:0000256" key="6">
    <source>
        <dbReference type="RuleBase" id="RU363032"/>
    </source>
</evidence>
<evidence type="ECO:0000313" key="9">
    <source>
        <dbReference type="EMBL" id="CEJ09410.1"/>
    </source>
</evidence>
<evidence type="ECO:0000256" key="3">
    <source>
        <dbReference type="ARBA" id="ARBA00022692"/>
    </source>
</evidence>
<feature type="domain" description="ABC transmembrane type-1" evidence="7">
    <location>
        <begin position="21"/>
        <end position="201"/>
    </location>
</feature>
<evidence type="ECO:0000256" key="4">
    <source>
        <dbReference type="ARBA" id="ARBA00022989"/>
    </source>
</evidence>
<reference evidence="8" key="2">
    <citation type="submission" date="2020-01" db="EMBL/GenBank/DDBJ databases">
        <authorList>
            <person name="Hornung B."/>
        </authorList>
    </citation>
    <scope>NUCLEOTIDE SEQUENCE</scope>
    <source>
        <strain evidence="8">PacBioINE</strain>
    </source>
</reference>
<dbReference type="Gene3D" id="1.10.3720.10">
    <property type="entry name" value="MetI-like"/>
    <property type="match status" value="1"/>
</dbReference>
<dbReference type="GO" id="GO:0005886">
    <property type="term" value="C:plasma membrane"/>
    <property type="evidence" value="ECO:0007669"/>
    <property type="project" value="UniProtKB-SubCell"/>
</dbReference>